<organism evidence="1 2">
    <name type="scientific">Pedobacter planticolens</name>
    <dbReference type="NCBI Taxonomy" id="2679964"/>
    <lineage>
        <taxon>Bacteria</taxon>
        <taxon>Pseudomonadati</taxon>
        <taxon>Bacteroidota</taxon>
        <taxon>Sphingobacteriia</taxon>
        <taxon>Sphingobacteriales</taxon>
        <taxon>Sphingobacteriaceae</taxon>
        <taxon>Pedobacter</taxon>
    </lineage>
</organism>
<gene>
    <name evidence="1" type="ORF">GM921_13030</name>
</gene>
<dbReference type="AlphaFoldDB" id="A0A923E1M6"/>
<protein>
    <submittedName>
        <fullName evidence="1">Uncharacterized protein</fullName>
    </submittedName>
</protein>
<dbReference type="Proteomes" id="UP000601055">
    <property type="component" value="Unassembled WGS sequence"/>
</dbReference>
<evidence type="ECO:0000313" key="2">
    <source>
        <dbReference type="Proteomes" id="UP000601055"/>
    </source>
</evidence>
<sequence>MKFQLLLIFMLFSIVGVFAQQDSVKLKNGYFFGVGIAVGTGSQNGVYVMAHIQVQHSTSYLALKGSSFVVLDILGDEPTPSVSDVSLIVGKSYTFGGIHNFQIGSGLSSVTIVSRGALLPCKSCGWFESNKYETITKNVIGLPIEAKYNLYSYRRRGTISFSLNANLNKEQSYFGAAIGLIAGRLR</sequence>
<reference evidence="1" key="1">
    <citation type="submission" date="2019-11" db="EMBL/GenBank/DDBJ databases">
        <title>Description of Pedobacter sp. LMG 31464T.</title>
        <authorList>
            <person name="Carlier A."/>
            <person name="Qi S."/>
            <person name="Vandamme P."/>
        </authorList>
    </citation>
    <scope>NUCLEOTIDE SEQUENCE</scope>
    <source>
        <strain evidence="1">LMG 31464</strain>
    </source>
</reference>
<comment type="caution">
    <text evidence="1">The sequence shown here is derived from an EMBL/GenBank/DDBJ whole genome shotgun (WGS) entry which is preliminary data.</text>
</comment>
<accession>A0A923E1M6</accession>
<proteinExistence type="predicted"/>
<dbReference type="RefSeq" id="WP_182923074.1">
    <property type="nucleotide sequence ID" value="NZ_WNXD01000002.1"/>
</dbReference>
<name>A0A923E1M6_9SPHI</name>
<dbReference type="EMBL" id="WNXD01000002">
    <property type="protein sequence ID" value="MBB2146418.1"/>
    <property type="molecule type" value="Genomic_DNA"/>
</dbReference>
<keyword evidence="2" id="KW-1185">Reference proteome</keyword>
<evidence type="ECO:0000313" key="1">
    <source>
        <dbReference type="EMBL" id="MBB2146418.1"/>
    </source>
</evidence>